<keyword evidence="8" id="KW-0675">Receptor</keyword>
<dbReference type="InterPro" id="IPR046956">
    <property type="entry name" value="RLP23-like"/>
</dbReference>
<evidence type="ECO:0000256" key="7">
    <source>
        <dbReference type="ARBA" id="ARBA00023136"/>
    </source>
</evidence>
<evidence type="ECO:0000256" key="4">
    <source>
        <dbReference type="ARBA" id="ARBA00022729"/>
    </source>
</evidence>
<keyword evidence="6" id="KW-1133">Transmembrane helix</keyword>
<keyword evidence="3" id="KW-0812">Transmembrane</keyword>
<organism evidence="11 12">
    <name type="scientific">Vitis vinifera</name>
    <name type="common">Grape</name>
    <dbReference type="NCBI Taxonomy" id="29760"/>
    <lineage>
        <taxon>Eukaryota</taxon>
        <taxon>Viridiplantae</taxon>
        <taxon>Streptophyta</taxon>
        <taxon>Embryophyta</taxon>
        <taxon>Tracheophyta</taxon>
        <taxon>Spermatophyta</taxon>
        <taxon>Magnoliopsida</taxon>
        <taxon>eudicotyledons</taxon>
        <taxon>Gunneridae</taxon>
        <taxon>Pentapetalae</taxon>
        <taxon>rosids</taxon>
        <taxon>Vitales</taxon>
        <taxon>Vitaceae</taxon>
        <taxon>Viteae</taxon>
        <taxon>Vitis</taxon>
    </lineage>
</organism>
<keyword evidence="2" id="KW-0433">Leucine-rich repeat</keyword>
<dbReference type="InterPro" id="IPR013210">
    <property type="entry name" value="LRR_N_plant-typ"/>
</dbReference>
<dbReference type="PANTHER" id="PTHR48061:SF46">
    <property type="entry name" value="LEUCINE-RICH REPEAT-CONTAINING N-TERMINAL PLANT-TYPE DOMAIN-CONTAINING PROTEIN"/>
    <property type="match status" value="1"/>
</dbReference>
<evidence type="ECO:0000256" key="2">
    <source>
        <dbReference type="ARBA" id="ARBA00022614"/>
    </source>
</evidence>
<feature type="domain" description="Leucine-rich repeat-containing N-terminal plant-type" evidence="10">
    <location>
        <begin position="5"/>
        <end position="56"/>
    </location>
</feature>
<reference evidence="11 12" key="1">
    <citation type="journal article" date="2023" name="Hortic Res">
        <title>The complete reference genome for grapevine (Vitis vinifera L.) genetics and breeding.</title>
        <authorList>
            <person name="Shi X."/>
            <person name="Cao S."/>
            <person name="Wang X."/>
            <person name="Huang S."/>
            <person name="Wang Y."/>
            <person name="Liu Z."/>
            <person name="Liu W."/>
            <person name="Leng X."/>
            <person name="Peng Y."/>
            <person name="Wang N."/>
            <person name="Wang Y."/>
            <person name="Ma Z."/>
            <person name="Xu X."/>
            <person name="Zhang F."/>
            <person name="Xue H."/>
            <person name="Zhong H."/>
            <person name="Wang Y."/>
            <person name="Zhang K."/>
            <person name="Velt A."/>
            <person name="Avia K."/>
            <person name="Holtgrawe D."/>
            <person name="Grimplet J."/>
            <person name="Matus J.T."/>
            <person name="Ware D."/>
            <person name="Wu X."/>
            <person name="Wang H."/>
            <person name="Liu C."/>
            <person name="Fang Y."/>
            <person name="Rustenholz C."/>
            <person name="Cheng Z."/>
            <person name="Xiao H."/>
            <person name="Zhou Y."/>
        </authorList>
    </citation>
    <scope>NUCLEOTIDE SEQUENCE [LARGE SCALE GENOMIC DNA]</scope>
    <source>
        <strain evidence="12">cv. Pinot noir / PN40024</strain>
        <tissue evidence="11">Leaf</tissue>
    </source>
</reference>
<evidence type="ECO:0000256" key="5">
    <source>
        <dbReference type="ARBA" id="ARBA00022737"/>
    </source>
</evidence>
<evidence type="ECO:0000313" key="11">
    <source>
        <dbReference type="EMBL" id="WJZ84442.1"/>
    </source>
</evidence>
<keyword evidence="9" id="KW-0325">Glycoprotein</keyword>
<evidence type="ECO:0000256" key="3">
    <source>
        <dbReference type="ARBA" id="ARBA00022692"/>
    </source>
</evidence>
<keyword evidence="5" id="KW-0677">Repeat</keyword>
<keyword evidence="4" id="KW-0732">Signal</keyword>
<keyword evidence="12" id="KW-1185">Reference proteome</keyword>
<dbReference type="Pfam" id="PF08263">
    <property type="entry name" value="LRRNT_2"/>
    <property type="match status" value="1"/>
</dbReference>
<evidence type="ECO:0000256" key="6">
    <source>
        <dbReference type="ARBA" id="ARBA00022989"/>
    </source>
</evidence>
<dbReference type="Gene3D" id="3.80.10.10">
    <property type="entry name" value="Ribonuclease Inhibitor"/>
    <property type="match status" value="1"/>
</dbReference>
<comment type="subcellular location">
    <subcellularLocation>
        <location evidence="1">Membrane</location>
        <topology evidence="1">Single-pass type I membrane protein</topology>
    </subcellularLocation>
</comment>
<dbReference type="InterPro" id="IPR032675">
    <property type="entry name" value="LRR_dom_sf"/>
</dbReference>
<dbReference type="PANTHER" id="PTHR48061">
    <property type="entry name" value="LEUCINE-RICH REPEAT RECEPTOR PROTEIN KINASE EMS1-LIKE-RELATED"/>
    <property type="match status" value="1"/>
</dbReference>
<protein>
    <recommendedName>
        <fullName evidence="10">Leucine-rich repeat-containing N-terminal plant-type domain-containing protein</fullName>
    </recommendedName>
</protein>
<keyword evidence="7" id="KW-0472">Membrane</keyword>
<sequence>MYPHHQTLALLHLKQSFSINNSSSSNCHSYGVTSYPKIESWKKGSDCCSWDGVTCDKVIGHVIGLELSYNWIFGIIHSNSTLFLFPHL</sequence>
<evidence type="ECO:0000313" key="12">
    <source>
        <dbReference type="Proteomes" id="UP001227230"/>
    </source>
</evidence>
<gene>
    <name evidence="11" type="ORF">VitviT2T_004046</name>
</gene>
<dbReference type="Proteomes" id="UP001227230">
    <property type="component" value="Chromosome 3"/>
</dbReference>
<name>A0ABY9BP36_VITVI</name>
<accession>A0ABY9BP36</accession>
<evidence type="ECO:0000256" key="9">
    <source>
        <dbReference type="ARBA" id="ARBA00023180"/>
    </source>
</evidence>
<dbReference type="EMBL" id="CP126650">
    <property type="protein sequence ID" value="WJZ84442.1"/>
    <property type="molecule type" value="Genomic_DNA"/>
</dbReference>
<evidence type="ECO:0000256" key="8">
    <source>
        <dbReference type="ARBA" id="ARBA00023170"/>
    </source>
</evidence>
<evidence type="ECO:0000259" key="10">
    <source>
        <dbReference type="Pfam" id="PF08263"/>
    </source>
</evidence>
<evidence type="ECO:0000256" key="1">
    <source>
        <dbReference type="ARBA" id="ARBA00004479"/>
    </source>
</evidence>
<proteinExistence type="predicted"/>